<evidence type="ECO:0000256" key="3">
    <source>
        <dbReference type="ARBA" id="ARBA00022723"/>
    </source>
</evidence>
<feature type="signal peptide" evidence="7">
    <location>
        <begin position="1"/>
        <end position="23"/>
    </location>
</feature>
<evidence type="ECO:0000256" key="6">
    <source>
        <dbReference type="PROSITE-ProRule" id="PRU00433"/>
    </source>
</evidence>
<evidence type="ECO:0000256" key="2">
    <source>
        <dbReference type="ARBA" id="ARBA00022617"/>
    </source>
</evidence>
<evidence type="ECO:0000256" key="4">
    <source>
        <dbReference type="ARBA" id="ARBA00022982"/>
    </source>
</evidence>
<accession>C3KMX9</accession>
<dbReference type="PATRIC" id="fig|394.7.peg.525"/>
<keyword evidence="1" id="KW-0813">Transport</keyword>
<keyword evidence="3 6" id="KW-0479">Metal-binding</keyword>
<dbReference type="GO" id="GO:0020037">
    <property type="term" value="F:heme binding"/>
    <property type="evidence" value="ECO:0007669"/>
    <property type="project" value="InterPro"/>
</dbReference>
<dbReference type="HOGENOM" id="CLU_128253_1_2_5"/>
<dbReference type="PANTHER" id="PTHR33751:SF9">
    <property type="entry name" value="CYTOCHROME C4"/>
    <property type="match status" value="1"/>
</dbReference>
<dbReference type="PROSITE" id="PS51007">
    <property type="entry name" value="CYTC"/>
    <property type="match status" value="1"/>
</dbReference>
<keyword evidence="5 6" id="KW-0408">Iron</keyword>
<keyword evidence="7" id="KW-0732">Signal</keyword>
<name>C3KMX9_SINFN</name>
<evidence type="ECO:0000256" key="5">
    <source>
        <dbReference type="ARBA" id="ARBA00023004"/>
    </source>
</evidence>
<evidence type="ECO:0000313" key="9">
    <source>
        <dbReference type="EMBL" id="ACP21552.1"/>
    </source>
</evidence>
<organism evidence="9 10">
    <name type="scientific">Sinorhizobium fredii (strain NBRC 101917 / NGR234)</name>
    <dbReference type="NCBI Taxonomy" id="394"/>
    <lineage>
        <taxon>Bacteria</taxon>
        <taxon>Pseudomonadati</taxon>
        <taxon>Pseudomonadota</taxon>
        <taxon>Alphaproteobacteria</taxon>
        <taxon>Hyphomicrobiales</taxon>
        <taxon>Rhizobiaceae</taxon>
        <taxon>Sinorhizobium/Ensifer group</taxon>
        <taxon>Sinorhizobium</taxon>
    </lineage>
</organism>
<keyword evidence="10" id="KW-1185">Reference proteome</keyword>
<dbReference type="Proteomes" id="UP000001054">
    <property type="component" value="Plasmid pNGR234b"/>
</dbReference>
<protein>
    <submittedName>
        <fullName evidence="9">Cytochrome c-554</fullName>
    </submittedName>
</protein>
<dbReference type="InterPro" id="IPR036909">
    <property type="entry name" value="Cyt_c-like_dom_sf"/>
</dbReference>
<dbReference type="RefSeq" id="WP_012706159.1">
    <property type="nucleotide sequence ID" value="NC_012586.1"/>
</dbReference>
<reference evidence="9 10" key="2">
    <citation type="journal article" date="2009" name="Appl. Environ. Microbiol.">
        <title>Rhizobium sp. strain NGR234 possesses a remarkable number of secretion systems.</title>
        <authorList>
            <person name="Schmeisser C."/>
            <person name="Liesegang H."/>
            <person name="Krysciak D."/>
            <person name="Bakkou N."/>
            <person name="Le Quere A."/>
            <person name="Wollherr A."/>
            <person name="Heinemeyer I."/>
            <person name="Morgenstern B."/>
            <person name="Pommerening-Roeser A."/>
            <person name="Flores M."/>
            <person name="Palacios R."/>
            <person name="Brenner S."/>
            <person name="Gottschalk G."/>
            <person name="Schmitz R.A."/>
            <person name="Broughton W.J."/>
            <person name="Perret X."/>
            <person name="Strittmatter A.W."/>
            <person name="Streit W.R."/>
        </authorList>
    </citation>
    <scope>NUCLEOTIDE SEQUENCE [LARGE SCALE GENOMIC DNA]</scope>
    <source>
        <strain evidence="10">NBRC 101917 / NGR234</strain>
    </source>
</reference>
<dbReference type="InterPro" id="IPR050597">
    <property type="entry name" value="Cytochrome_c_Oxidase_Subunit"/>
</dbReference>
<keyword evidence="9" id="KW-0614">Plasmid</keyword>
<geneLocation type="plasmid" evidence="10">
    <name>sym pNGR234b</name>
</geneLocation>
<proteinExistence type="predicted"/>
<dbReference type="InterPro" id="IPR009056">
    <property type="entry name" value="Cyt_c-like_dom"/>
</dbReference>
<evidence type="ECO:0000256" key="1">
    <source>
        <dbReference type="ARBA" id="ARBA00022448"/>
    </source>
</evidence>
<dbReference type="AlphaFoldDB" id="C3KMX9"/>
<dbReference type="GO" id="GO:0009055">
    <property type="term" value="F:electron transfer activity"/>
    <property type="evidence" value="ECO:0007669"/>
    <property type="project" value="InterPro"/>
</dbReference>
<evidence type="ECO:0000313" key="10">
    <source>
        <dbReference type="Proteomes" id="UP000001054"/>
    </source>
</evidence>
<dbReference type="Gene3D" id="1.10.760.10">
    <property type="entry name" value="Cytochrome c-like domain"/>
    <property type="match status" value="1"/>
</dbReference>
<keyword evidence="2 6" id="KW-0349">Heme</keyword>
<dbReference type="SUPFAM" id="SSF46626">
    <property type="entry name" value="Cytochrome c"/>
    <property type="match status" value="1"/>
</dbReference>
<keyword evidence="4" id="KW-0249">Electron transport</keyword>
<feature type="chain" id="PRO_5002927409" evidence="7">
    <location>
        <begin position="24"/>
        <end position="110"/>
    </location>
</feature>
<evidence type="ECO:0000259" key="8">
    <source>
        <dbReference type="PROSITE" id="PS51007"/>
    </source>
</evidence>
<feature type="domain" description="Cytochrome c" evidence="8">
    <location>
        <begin position="24"/>
        <end position="102"/>
    </location>
</feature>
<dbReference type="GO" id="GO:0046872">
    <property type="term" value="F:metal ion binding"/>
    <property type="evidence" value="ECO:0007669"/>
    <property type="project" value="UniProtKB-KW"/>
</dbReference>
<evidence type="ECO:0000256" key="7">
    <source>
        <dbReference type="SAM" id="SignalP"/>
    </source>
</evidence>
<dbReference type="PANTHER" id="PTHR33751">
    <property type="entry name" value="CBB3-TYPE CYTOCHROME C OXIDASE SUBUNIT FIXP"/>
    <property type="match status" value="1"/>
</dbReference>
<dbReference type="KEGG" id="rhi:NGR_b00810"/>
<dbReference type="EMBL" id="CP000874">
    <property type="protein sequence ID" value="ACP21552.1"/>
    <property type="molecule type" value="Genomic_DNA"/>
</dbReference>
<dbReference type="OrthoDB" id="9808603at2"/>
<sequence length="110" mass="11696">MLRIVVCTLTVMLALETTPPAIAGDPAAGKKIVGQCATCHGQDGVGRMPDVPNLAGESTIYLTKELNAYRSGERDHPQMSIIAKGLSDEQIADLAAWYAALKVTVEMPDL</sequence>
<dbReference type="Pfam" id="PF00034">
    <property type="entry name" value="Cytochrom_C"/>
    <property type="match status" value="1"/>
</dbReference>
<gene>
    <name evidence="9" type="ordered locus">NGR_b00810</name>
</gene>
<reference evidence="10" key="1">
    <citation type="journal article" date="2004" name="J. Bacteriol.">
        <title>An evolutionary hot spot: the pNGR234b replicon of Rhizobium sp. strain NGR234.</title>
        <authorList>
            <person name="Streit W.R."/>
            <person name="Schmitz R.A."/>
            <person name="Perret X."/>
            <person name="Staehelin C."/>
            <person name="Deakin W.J."/>
            <person name="Raasch C."/>
            <person name="Liesegang H."/>
            <person name="Broughton W.J."/>
        </authorList>
    </citation>
    <scope>NUCLEOTIDE SEQUENCE [LARGE SCALE GENOMIC DNA]</scope>
    <source>
        <strain evidence="10">NBRC 101917 / NGR234</strain>
    </source>
</reference>